<evidence type="ECO:0000256" key="1">
    <source>
        <dbReference type="SAM" id="Phobius"/>
    </source>
</evidence>
<evidence type="ECO:0000313" key="3">
    <source>
        <dbReference type="Proteomes" id="UP000729402"/>
    </source>
</evidence>
<feature type="transmembrane region" description="Helical" evidence="1">
    <location>
        <begin position="38"/>
        <end position="60"/>
    </location>
</feature>
<dbReference type="AlphaFoldDB" id="A0A8J5SG40"/>
<reference evidence="2" key="2">
    <citation type="submission" date="2021-02" db="EMBL/GenBank/DDBJ databases">
        <authorList>
            <person name="Kimball J.A."/>
            <person name="Haas M.W."/>
            <person name="Macchietto M."/>
            <person name="Kono T."/>
            <person name="Duquette J."/>
            <person name="Shao M."/>
        </authorList>
    </citation>
    <scope>NUCLEOTIDE SEQUENCE</scope>
    <source>
        <tissue evidence="2">Fresh leaf tissue</tissue>
    </source>
</reference>
<proteinExistence type="predicted"/>
<evidence type="ECO:0000313" key="2">
    <source>
        <dbReference type="EMBL" id="KAG8054999.1"/>
    </source>
</evidence>
<gene>
    <name evidence="2" type="ORF">GUJ93_ZPchr0001g32802</name>
</gene>
<dbReference type="EMBL" id="JAAALK010000288">
    <property type="protein sequence ID" value="KAG8054999.1"/>
    <property type="molecule type" value="Genomic_DNA"/>
</dbReference>
<comment type="caution">
    <text evidence="2">The sequence shown here is derived from an EMBL/GenBank/DDBJ whole genome shotgun (WGS) entry which is preliminary data.</text>
</comment>
<keyword evidence="1" id="KW-0472">Membrane</keyword>
<keyword evidence="1" id="KW-0812">Transmembrane</keyword>
<protein>
    <submittedName>
        <fullName evidence="2">Uncharacterized protein</fullName>
    </submittedName>
</protein>
<dbReference type="Proteomes" id="UP000729402">
    <property type="component" value="Unassembled WGS sequence"/>
</dbReference>
<name>A0A8J5SG40_ZIZPA</name>
<keyword evidence="1" id="KW-1133">Transmembrane helix</keyword>
<keyword evidence="3" id="KW-1185">Reference proteome</keyword>
<reference evidence="2" key="1">
    <citation type="journal article" date="2021" name="bioRxiv">
        <title>Whole Genome Assembly and Annotation of Northern Wild Rice, Zizania palustris L., Supports a Whole Genome Duplication in the Zizania Genus.</title>
        <authorList>
            <person name="Haas M."/>
            <person name="Kono T."/>
            <person name="Macchietto M."/>
            <person name="Millas R."/>
            <person name="McGilp L."/>
            <person name="Shao M."/>
            <person name="Duquette J."/>
            <person name="Hirsch C.N."/>
            <person name="Kimball J."/>
        </authorList>
    </citation>
    <scope>NUCLEOTIDE SEQUENCE</scope>
    <source>
        <tissue evidence="2">Fresh leaf tissue</tissue>
    </source>
</reference>
<sequence>MAGLAAVGGFYTDARRARLPTLSVPRSVSVLLRAKVNFASTWFALTEGVVVSVLGVLVALARSCLSRSSVTLTCGGRGAVACADPAARAGASRIIIVCAARLQPTK</sequence>
<accession>A0A8J5SG40</accession>
<organism evidence="2 3">
    <name type="scientific">Zizania palustris</name>
    <name type="common">Northern wild rice</name>
    <dbReference type="NCBI Taxonomy" id="103762"/>
    <lineage>
        <taxon>Eukaryota</taxon>
        <taxon>Viridiplantae</taxon>
        <taxon>Streptophyta</taxon>
        <taxon>Embryophyta</taxon>
        <taxon>Tracheophyta</taxon>
        <taxon>Spermatophyta</taxon>
        <taxon>Magnoliopsida</taxon>
        <taxon>Liliopsida</taxon>
        <taxon>Poales</taxon>
        <taxon>Poaceae</taxon>
        <taxon>BOP clade</taxon>
        <taxon>Oryzoideae</taxon>
        <taxon>Oryzeae</taxon>
        <taxon>Zizaniinae</taxon>
        <taxon>Zizania</taxon>
    </lineage>
</organism>